<dbReference type="Proteomes" id="UP001054945">
    <property type="component" value="Unassembled WGS sequence"/>
</dbReference>
<reference evidence="1 2" key="1">
    <citation type="submission" date="2021-06" db="EMBL/GenBank/DDBJ databases">
        <title>Caerostris extrusa draft genome.</title>
        <authorList>
            <person name="Kono N."/>
            <person name="Arakawa K."/>
        </authorList>
    </citation>
    <scope>NUCLEOTIDE SEQUENCE [LARGE SCALE GENOMIC DNA]</scope>
</reference>
<dbReference type="EMBL" id="BPLR01000231">
    <property type="protein sequence ID" value="GIY93086.1"/>
    <property type="molecule type" value="Genomic_DNA"/>
</dbReference>
<keyword evidence="2" id="KW-1185">Reference proteome</keyword>
<evidence type="ECO:0000313" key="2">
    <source>
        <dbReference type="Proteomes" id="UP001054945"/>
    </source>
</evidence>
<protein>
    <submittedName>
        <fullName evidence="1">Uncharacterized protein</fullName>
    </submittedName>
</protein>
<dbReference type="SUPFAM" id="SSF52047">
    <property type="entry name" value="RNI-like"/>
    <property type="match status" value="1"/>
</dbReference>
<dbReference type="AlphaFoldDB" id="A0AAV4XDW1"/>
<evidence type="ECO:0000313" key="1">
    <source>
        <dbReference type="EMBL" id="GIY93086.1"/>
    </source>
</evidence>
<sequence length="557" mass="64568">MPIKSLYEMCQIQTIAYLKEGLWDNCKIHCPDCRLGIVDGLIHLILQYMHSADVPSYRCLFHLFTSHQLQRLDLCWYEENTMNILLDEARSETSSASIKNFNPNTLLKIEKKETSLLLRRLSKDHCSNLRSFIMLQDLCVSKSAIKSLIWASRNLTEVHSIINFDLNILQKCKNLQILKIHIQEKDFEVYFGRKENFLSSLINLEEFAVCDISLECFDVYPIISKILIHCPKLTSVGLFDSSMAIKHLKTKKNHAENFKLKSCFWGIQLDNISQSASIKSRSIKSDYKSNFPEIIRIATTSCPDVEELVIQVFHKDSLQHLTLLKRLNFLCLDFSFCDDFDIDMFISLLGEIGHQLKHLLVKGFAKGFAPVRLQIDDILRYCPNVESLRIHGPSAINHSEETSESLQRLKRLVINCIEFDDLMQILQNCVNLTELFVTFPSRLNESDLIESLPQISLWNLRMLCVLGCKFSGTTLKMLLEMFPRLERLHVTEAFEYNLMVHPFLLRCSANDLNLRVEIDPFQCWQIWSLIPCPFVRFAVHPVHLNIRHSYPIAVVSY</sequence>
<dbReference type="Gene3D" id="3.80.10.10">
    <property type="entry name" value="Ribonuclease Inhibitor"/>
    <property type="match status" value="1"/>
</dbReference>
<proteinExistence type="predicted"/>
<dbReference type="InterPro" id="IPR032675">
    <property type="entry name" value="LRR_dom_sf"/>
</dbReference>
<name>A0AAV4XDW1_CAEEX</name>
<gene>
    <name evidence="1" type="primary">AVEN_167223_1</name>
    <name evidence="1" type="ORF">CEXT_717491</name>
</gene>
<accession>A0AAV4XDW1</accession>
<organism evidence="1 2">
    <name type="scientific">Caerostris extrusa</name>
    <name type="common">Bark spider</name>
    <name type="synonym">Caerostris bankana</name>
    <dbReference type="NCBI Taxonomy" id="172846"/>
    <lineage>
        <taxon>Eukaryota</taxon>
        <taxon>Metazoa</taxon>
        <taxon>Ecdysozoa</taxon>
        <taxon>Arthropoda</taxon>
        <taxon>Chelicerata</taxon>
        <taxon>Arachnida</taxon>
        <taxon>Araneae</taxon>
        <taxon>Araneomorphae</taxon>
        <taxon>Entelegynae</taxon>
        <taxon>Araneoidea</taxon>
        <taxon>Araneidae</taxon>
        <taxon>Caerostris</taxon>
    </lineage>
</organism>
<comment type="caution">
    <text evidence="1">The sequence shown here is derived from an EMBL/GenBank/DDBJ whole genome shotgun (WGS) entry which is preliminary data.</text>
</comment>